<dbReference type="InterPro" id="IPR017969">
    <property type="entry name" value="Heavy-metal-associated_CS"/>
</dbReference>
<evidence type="ECO:0000256" key="15">
    <source>
        <dbReference type="ARBA" id="ARBA00023136"/>
    </source>
</evidence>
<dbReference type="InterPro" id="IPR036412">
    <property type="entry name" value="HAD-like_sf"/>
</dbReference>
<keyword evidence="4" id="KW-0813">Transport</keyword>
<comment type="catalytic activity">
    <reaction evidence="16">
        <text>Cu(+)(in) + ATP + H2O = Cu(+)(out) + ADP + phosphate + H(+)</text>
        <dbReference type="Rhea" id="RHEA:25792"/>
        <dbReference type="ChEBI" id="CHEBI:15377"/>
        <dbReference type="ChEBI" id="CHEBI:15378"/>
        <dbReference type="ChEBI" id="CHEBI:30616"/>
        <dbReference type="ChEBI" id="CHEBI:43474"/>
        <dbReference type="ChEBI" id="CHEBI:49552"/>
        <dbReference type="ChEBI" id="CHEBI:456216"/>
        <dbReference type="EC" id="7.2.2.8"/>
    </reaction>
</comment>
<dbReference type="GO" id="GO:0005524">
    <property type="term" value="F:ATP binding"/>
    <property type="evidence" value="ECO:0007669"/>
    <property type="project" value="UniProtKB-UniRule"/>
</dbReference>
<dbReference type="CDD" id="cd00371">
    <property type="entry name" value="HMA"/>
    <property type="match status" value="1"/>
</dbReference>
<dbReference type="Gene3D" id="2.70.150.10">
    <property type="entry name" value="Calcium-transporting ATPase, cytoplasmic transduction domain A"/>
    <property type="match status" value="1"/>
</dbReference>
<dbReference type="SUPFAM" id="SSF81653">
    <property type="entry name" value="Calcium ATPase, transduction domain A"/>
    <property type="match status" value="1"/>
</dbReference>
<dbReference type="SUPFAM" id="SSF55008">
    <property type="entry name" value="HMA, heavy metal-associated domain"/>
    <property type="match status" value="1"/>
</dbReference>
<dbReference type="GO" id="GO:0005886">
    <property type="term" value="C:plasma membrane"/>
    <property type="evidence" value="ECO:0007669"/>
    <property type="project" value="UniProtKB-SubCell"/>
</dbReference>
<dbReference type="InterPro" id="IPR008250">
    <property type="entry name" value="ATPase_P-typ_transduc_dom_A_sf"/>
</dbReference>
<evidence type="ECO:0000256" key="4">
    <source>
        <dbReference type="ARBA" id="ARBA00022448"/>
    </source>
</evidence>
<evidence type="ECO:0000256" key="5">
    <source>
        <dbReference type="ARBA" id="ARBA00022553"/>
    </source>
</evidence>
<gene>
    <name evidence="20" type="ORF">BC351_26145</name>
</gene>
<dbReference type="InterPro" id="IPR027256">
    <property type="entry name" value="P-typ_ATPase_IB"/>
</dbReference>
<dbReference type="InterPro" id="IPR059000">
    <property type="entry name" value="ATPase_P-type_domA"/>
</dbReference>
<dbReference type="Proteomes" id="UP000190626">
    <property type="component" value="Unassembled WGS sequence"/>
</dbReference>
<evidence type="ECO:0000256" key="12">
    <source>
        <dbReference type="ARBA" id="ARBA00022989"/>
    </source>
</evidence>
<keyword evidence="7 18" id="KW-0479">Metal-binding</keyword>
<keyword evidence="10 18" id="KW-0067">ATP-binding</keyword>
<dbReference type="InterPro" id="IPR001757">
    <property type="entry name" value="P_typ_ATPase"/>
</dbReference>
<dbReference type="EMBL" id="MBTG01000014">
    <property type="protein sequence ID" value="OPH57009.1"/>
    <property type="molecule type" value="Genomic_DNA"/>
</dbReference>
<feature type="transmembrane region" description="Helical" evidence="18">
    <location>
        <begin position="186"/>
        <end position="205"/>
    </location>
</feature>
<keyword evidence="12 18" id="KW-1133">Transmembrane helix</keyword>
<keyword evidence="6 18" id="KW-0812">Transmembrane</keyword>
<dbReference type="NCBIfam" id="TIGR01525">
    <property type="entry name" value="ATPase-IB_hvy"/>
    <property type="match status" value="1"/>
</dbReference>
<keyword evidence="11" id="KW-1278">Translocase</keyword>
<keyword evidence="21" id="KW-1185">Reference proteome</keyword>
<evidence type="ECO:0000256" key="3">
    <source>
        <dbReference type="ARBA" id="ARBA00012517"/>
    </source>
</evidence>
<evidence type="ECO:0000259" key="19">
    <source>
        <dbReference type="PROSITE" id="PS50846"/>
    </source>
</evidence>
<evidence type="ECO:0000256" key="13">
    <source>
        <dbReference type="ARBA" id="ARBA00023008"/>
    </source>
</evidence>
<dbReference type="PROSITE" id="PS01047">
    <property type="entry name" value="HMA_1"/>
    <property type="match status" value="1"/>
</dbReference>
<feature type="transmembrane region" description="Helical" evidence="18">
    <location>
        <begin position="340"/>
        <end position="363"/>
    </location>
</feature>
<comment type="caution">
    <text evidence="20">The sequence shown here is derived from an EMBL/GenBank/DDBJ whole genome shotgun (WGS) entry which is preliminary data.</text>
</comment>
<comment type="function">
    <text evidence="17">Involved in copper export.</text>
</comment>
<dbReference type="STRING" id="1469647.BC351_26145"/>
<evidence type="ECO:0000256" key="9">
    <source>
        <dbReference type="ARBA" id="ARBA00022796"/>
    </source>
</evidence>
<evidence type="ECO:0000256" key="10">
    <source>
        <dbReference type="ARBA" id="ARBA00022840"/>
    </source>
</evidence>
<dbReference type="FunFam" id="3.30.70.100:FF:000005">
    <property type="entry name" value="Copper-exporting P-type ATPase A"/>
    <property type="match status" value="1"/>
</dbReference>
<organism evidence="20 21">
    <name type="scientific">Paenibacillus ferrarius</name>
    <dbReference type="NCBI Taxonomy" id="1469647"/>
    <lineage>
        <taxon>Bacteria</taxon>
        <taxon>Bacillati</taxon>
        <taxon>Bacillota</taxon>
        <taxon>Bacilli</taxon>
        <taxon>Bacillales</taxon>
        <taxon>Paenibacillaceae</taxon>
        <taxon>Paenibacillus</taxon>
    </lineage>
</organism>
<dbReference type="PRINTS" id="PR00943">
    <property type="entry name" value="CUATPASE"/>
</dbReference>
<dbReference type="InterPro" id="IPR023299">
    <property type="entry name" value="ATPase_P-typ_cyto_dom_N"/>
</dbReference>
<dbReference type="GO" id="GO:0043682">
    <property type="term" value="F:P-type divalent copper transporter activity"/>
    <property type="evidence" value="ECO:0007669"/>
    <property type="project" value="TreeGrafter"/>
</dbReference>
<evidence type="ECO:0000256" key="14">
    <source>
        <dbReference type="ARBA" id="ARBA00023065"/>
    </source>
</evidence>
<dbReference type="SUPFAM" id="SSF56784">
    <property type="entry name" value="HAD-like"/>
    <property type="match status" value="1"/>
</dbReference>
<sequence length="732" mass="79183">MLQKVSLDIEGMTCAACSARIEKVVGKMAGVREIAVNLPLGRAMVVIDSDSALKEQIITRIEQLGYSARKSKEKDKTQKIAFGLGTKLLISAFLTIPLLWAMVRHYTLTSSIWIPDLFLQPWFQWVLATPVQFVIGAPFYFNAWKALKSKSANMDVLVVLSTTCAYLYSHYMTMHMMHAGGSDPHAVYFETSAMIITVVLLGKWLEAAAKNRSMKTIHQLQSLSPQTAIIIGRENHQETILLSNVKVGDTLLILPGEIVPTDGRVLNGISSVDESFVTGESVPMGKRQHDRLIGGSLNIDGILTLQVTAVGSHTALNKMILLMEEAQGSKAEIARSVDRIAAVFVPVVLGLALLTLCIWSFWLSPGDFKGALFKAIAVLVIACPCALGLATPTSILVGTSRAMESGILFKEGKYVEQLEQIDVVLLDKTGTLTHGTPRVTDLITDSGQEHRLLRLFAAAEKGTEHPFAKAIVKEAVRRGLPVKDAVSSQVVAGMGVIAQVDKHHILIGSRTFMNHSEISIVKFAQATEQLEIEGKTVLFAAVDGAIAGIIALMDTLKSSTPQAIRRLKKLHTEIVMVTGDQRRTAQSIAARAGITTVYAEMLPQDKVDLVRTLQRKGKRVAMVGDGVNDAPALAAADIGIAVGTGAEIAKEAADVNLLHSDLGGVADAIVMSRKTMRNIRQNLLFAFMYNILAIPLAFMGYMAPWVAGTAMALSSVSVVANACRLQRASWRS</sequence>
<keyword evidence="15 18" id="KW-0472">Membrane</keyword>
<dbReference type="EC" id="7.2.2.8" evidence="3"/>
<dbReference type="Pfam" id="PF00403">
    <property type="entry name" value="HMA"/>
    <property type="match status" value="1"/>
</dbReference>
<dbReference type="Pfam" id="PF00702">
    <property type="entry name" value="Hydrolase"/>
    <property type="match status" value="1"/>
</dbReference>
<dbReference type="CDD" id="cd02094">
    <property type="entry name" value="P-type_ATPase_Cu-like"/>
    <property type="match status" value="1"/>
</dbReference>
<keyword evidence="5" id="KW-0597">Phosphoprotein</keyword>
<dbReference type="InterPro" id="IPR006121">
    <property type="entry name" value="HMA_dom"/>
</dbReference>
<dbReference type="PANTHER" id="PTHR43520">
    <property type="entry name" value="ATP7, ISOFORM B"/>
    <property type="match status" value="1"/>
</dbReference>
<dbReference type="SFLD" id="SFLDF00027">
    <property type="entry name" value="p-type_atpase"/>
    <property type="match status" value="1"/>
</dbReference>
<dbReference type="InterPro" id="IPR036163">
    <property type="entry name" value="HMA_dom_sf"/>
</dbReference>
<dbReference type="PROSITE" id="PS00154">
    <property type="entry name" value="ATPASE_E1_E2"/>
    <property type="match status" value="1"/>
</dbReference>
<dbReference type="OrthoDB" id="2490525at2"/>
<evidence type="ECO:0000256" key="11">
    <source>
        <dbReference type="ARBA" id="ARBA00022967"/>
    </source>
</evidence>
<feature type="domain" description="HMA" evidence="19">
    <location>
        <begin position="3"/>
        <end position="69"/>
    </location>
</feature>
<feature type="transmembrane region" description="Helical" evidence="18">
    <location>
        <begin position="375"/>
        <end position="397"/>
    </location>
</feature>
<dbReference type="GO" id="GO:0140581">
    <property type="term" value="F:P-type monovalent copper transporter activity"/>
    <property type="evidence" value="ECO:0007669"/>
    <property type="project" value="UniProtKB-EC"/>
</dbReference>
<keyword evidence="14" id="KW-0406">Ion transport</keyword>
<dbReference type="Gene3D" id="3.30.70.100">
    <property type="match status" value="1"/>
</dbReference>
<dbReference type="Gene3D" id="3.40.1110.10">
    <property type="entry name" value="Calcium-transporting ATPase, cytoplasmic domain N"/>
    <property type="match status" value="1"/>
</dbReference>
<dbReference type="InterPro" id="IPR044492">
    <property type="entry name" value="P_typ_ATPase_HD_dom"/>
</dbReference>
<dbReference type="NCBIfam" id="TIGR01511">
    <property type="entry name" value="ATPase-IB1_Cu"/>
    <property type="match status" value="1"/>
</dbReference>
<keyword evidence="13" id="KW-0186">Copper</keyword>
<protein>
    <recommendedName>
        <fullName evidence="3">P-type Cu(+) transporter</fullName>
        <ecNumber evidence="3">7.2.2.8</ecNumber>
    </recommendedName>
</protein>
<dbReference type="InterPro" id="IPR018303">
    <property type="entry name" value="ATPase_P-typ_P_site"/>
</dbReference>
<dbReference type="NCBIfam" id="TIGR01494">
    <property type="entry name" value="ATPase_P-type"/>
    <property type="match status" value="1"/>
</dbReference>
<dbReference type="InterPro" id="IPR023214">
    <property type="entry name" value="HAD_sf"/>
</dbReference>
<evidence type="ECO:0000256" key="8">
    <source>
        <dbReference type="ARBA" id="ARBA00022741"/>
    </source>
</evidence>
<dbReference type="GO" id="GO:0005507">
    <property type="term" value="F:copper ion binding"/>
    <property type="evidence" value="ECO:0007669"/>
    <property type="project" value="TreeGrafter"/>
</dbReference>
<keyword evidence="18" id="KW-1003">Cell membrane</keyword>
<dbReference type="FunFam" id="2.70.150.10:FF:000002">
    <property type="entry name" value="Copper-transporting ATPase 1, putative"/>
    <property type="match status" value="1"/>
</dbReference>
<proteinExistence type="inferred from homology"/>
<dbReference type="PROSITE" id="PS50846">
    <property type="entry name" value="HMA_2"/>
    <property type="match status" value="1"/>
</dbReference>
<dbReference type="SFLD" id="SFLDS00003">
    <property type="entry name" value="Haloacid_Dehalogenase"/>
    <property type="match status" value="1"/>
</dbReference>
<comment type="similarity">
    <text evidence="2 18">Belongs to the cation transport ATPase (P-type) (TC 3.A.3) family. Type IB subfamily.</text>
</comment>
<dbReference type="SUPFAM" id="SSF81665">
    <property type="entry name" value="Calcium ATPase, transmembrane domain M"/>
    <property type="match status" value="1"/>
</dbReference>
<feature type="transmembrane region" description="Helical" evidence="18">
    <location>
        <begin position="122"/>
        <end position="144"/>
    </location>
</feature>
<accession>A0A1V4HKP1</accession>
<dbReference type="SFLD" id="SFLDG00002">
    <property type="entry name" value="C1.7:_P-type_atpase_like"/>
    <property type="match status" value="1"/>
</dbReference>
<evidence type="ECO:0000256" key="1">
    <source>
        <dbReference type="ARBA" id="ARBA00004651"/>
    </source>
</evidence>
<dbReference type="AlphaFoldDB" id="A0A1V4HKP1"/>
<comment type="subcellular location">
    <subcellularLocation>
        <location evidence="1">Cell membrane</location>
        <topology evidence="1">Multi-pass membrane protein</topology>
    </subcellularLocation>
</comment>
<dbReference type="PANTHER" id="PTHR43520:SF8">
    <property type="entry name" value="P-TYPE CU(+) TRANSPORTER"/>
    <property type="match status" value="1"/>
</dbReference>
<dbReference type="Pfam" id="PF00122">
    <property type="entry name" value="E1-E2_ATPase"/>
    <property type="match status" value="1"/>
</dbReference>
<dbReference type="PRINTS" id="PR00119">
    <property type="entry name" value="CATATPASE"/>
</dbReference>
<feature type="transmembrane region" description="Helical" evidence="18">
    <location>
        <begin position="682"/>
        <end position="699"/>
    </location>
</feature>
<feature type="transmembrane region" description="Helical" evidence="18">
    <location>
        <begin position="80"/>
        <end position="102"/>
    </location>
</feature>
<dbReference type="InterPro" id="IPR023298">
    <property type="entry name" value="ATPase_P-typ_TM_dom_sf"/>
</dbReference>
<name>A0A1V4HKP1_9BACL</name>
<keyword evidence="9" id="KW-0187">Copper transport</keyword>
<keyword evidence="8 18" id="KW-0547">Nucleotide-binding</keyword>
<evidence type="ECO:0000256" key="6">
    <source>
        <dbReference type="ARBA" id="ARBA00022692"/>
    </source>
</evidence>
<reference evidence="21" key="1">
    <citation type="submission" date="2016-07" db="EMBL/GenBank/DDBJ databases">
        <authorList>
            <person name="Florea S."/>
            <person name="Webb J.S."/>
            <person name="Jaromczyk J."/>
            <person name="Schardl C.L."/>
        </authorList>
    </citation>
    <scope>NUCLEOTIDE SEQUENCE [LARGE SCALE GENOMIC DNA]</scope>
    <source>
        <strain evidence="21">CY1</strain>
    </source>
</reference>
<evidence type="ECO:0000256" key="7">
    <source>
        <dbReference type="ARBA" id="ARBA00022723"/>
    </source>
</evidence>
<evidence type="ECO:0000256" key="2">
    <source>
        <dbReference type="ARBA" id="ARBA00006024"/>
    </source>
</evidence>
<evidence type="ECO:0000313" key="20">
    <source>
        <dbReference type="EMBL" id="OPH57009.1"/>
    </source>
</evidence>
<evidence type="ECO:0000256" key="16">
    <source>
        <dbReference type="ARBA" id="ARBA00049289"/>
    </source>
</evidence>
<dbReference type="GO" id="GO:0016887">
    <property type="term" value="F:ATP hydrolysis activity"/>
    <property type="evidence" value="ECO:0007669"/>
    <property type="project" value="InterPro"/>
</dbReference>
<evidence type="ECO:0000256" key="17">
    <source>
        <dbReference type="ARBA" id="ARBA00055366"/>
    </source>
</evidence>
<feature type="transmembrane region" description="Helical" evidence="18">
    <location>
        <begin position="156"/>
        <end position="174"/>
    </location>
</feature>
<evidence type="ECO:0000313" key="21">
    <source>
        <dbReference type="Proteomes" id="UP000190626"/>
    </source>
</evidence>
<evidence type="ECO:0000256" key="18">
    <source>
        <dbReference type="RuleBase" id="RU362081"/>
    </source>
</evidence>
<dbReference type="Gene3D" id="3.40.50.1000">
    <property type="entry name" value="HAD superfamily/HAD-like"/>
    <property type="match status" value="1"/>
</dbReference>
<dbReference type="GO" id="GO:0055070">
    <property type="term" value="P:copper ion homeostasis"/>
    <property type="evidence" value="ECO:0007669"/>
    <property type="project" value="TreeGrafter"/>
</dbReference>